<evidence type="ECO:0000313" key="2">
    <source>
        <dbReference type="EMBL" id="RLP68281.1"/>
    </source>
</evidence>
<sequence length="101" mass="10730">MALGFASLLLAGCAGQRPPTWVEDVCNIHASWISSDRPQADEERLTSSLQDSIPEDGDGAVADSARAFVTAAQEDDRSEVESAHERLVAACKDSGWEPAEG</sequence>
<evidence type="ECO:0000313" key="3">
    <source>
        <dbReference type="Proteomes" id="UP000270299"/>
    </source>
</evidence>
<comment type="caution">
    <text evidence="2">The sequence shown here is derived from an EMBL/GenBank/DDBJ whole genome shotgun (WGS) entry which is preliminary data.</text>
</comment>
<protein>
    <submittedName>
        <fullName evidence="2">Uncharacterized protein</fullName>
    </submittedName>
</protein>
<organism evidence="2 3">
    <name type="scientific">Mycetocola manganoxydans</name>
    <dbReference type="NCBI Taxonomy" id="699879"/>
    <lineage>
        <taxon>Bacteria</taxon>
        <taxon>Bacillati</taxon>
        <taxon>Actinomycetota</taxon>
        <taxon>Actinomycetes</taxon>
        <taxon>Micrococcales</taxon>
        <taxon>Microbacteriaceae</taxon>
        <taxon>Mycetocola</taxon>
    </lineage>
</organism>
<accession>A0A3L6ZL96</accession>
<dbReference type="AlphaFoldDB" id="A0A3L6ZL96"/>
<evidence type="ECO:0000256" key="1">
    <source>
        <dbReference type="SAM" id="MobiDB-lite"/>
    </source>
</evidence>
<feature type="region of interest" description="Disordered" evidence="1">
    <location>
        <begin position="36"/>
        <end position="59"/>
    </location>
</feature>
<name>A0A3L6ZL96_9MICO</name>
<dbReference type="Proteomes" id="UP000270299">
    <property type="component" value="Unassembled WGS sequence"/>
</dbReference>
<dbReference type="EMBL" id="RCUV01000022">
    <property type="protein sequence ID" value="RLP68281.1"/>
    <property type="molecule type" value="Genomic_DNA"/>
</dbReference>
<gene>
    <name evidence="2" type="ORF">D9V29_14095</name>
</gene>
<proteinExistence type="predicted"/>
<reference evidence="2 3" key="1">
    <citation type="submission" date="2018-10" db="EMBL/GenBank/DDBJ databases">
        <authorList>
            <person name="Li J."/>
        </authorList>
    </citation>
    <scope>NUCLEOTIDE SEQUENCE [LARGE SCALE GENOMIC DNA]</scope>
    <source>
        <strain evidence="2 3">CCTCC AB209002</strain>
    </source>
</reference>
<keyword evidence="3" id="KW-1185">Reference proteome</keyword>